<dbReference type="InterPro" id="IPR017896">
    <property type="entry name" value="4Fe4S_Fe-S-bd"/>
</dbReference>
<sequence length="389" mass="44285">MGNEIKYRDILYNDKQLGRYPLDKLKRVESPTTKYVGTIERRDPREHALAVPFRGDYGEKVMERAPHMTVTEPLGAALVSMQKHINSFRQNDVAEKKAPIPDNPRVLARHIKSLGYFLGADIVGICKLPQSAVYSNDMDGNPIEALYQYAIVLLCRKNVYTIEASNGYDWIFDPVSFQTYQRLACQTETMANYIKRLGYEAAPSNMWNYLTLMPQLIIEAGLGEESRMGIAVNPFLGANFKSAAVLTNMPLEIDKPIDFGLQKYCETCTICAEQCPSKAISFGEKEVYNGYETWKIDEKKCSVFDIMNTKGCVCGRCAKFCPWSRVDSDPKDFENWDGTAESLAAMADKQAKLWKEKNYIGELEATDKWWFDLEKIDNELVIPKTTERL</sequence>
<evidence type="ECO:0000256" key="1">
    <source>
        <dbReference type="ARBA" id="ARBA00022485"/>
    </source>
</evidence>
<dbReference type="PANTHER" id="PTHR30002:SF4">
    <property type="entry name" value="EPOXYQUEUOSINE REDUCTASE"/>
    <property type="match status" value="1"/>
</dbReference>
<organism evidence="6 7">
    <name type="scientific">Sinanaerobacter chloroacetimidivorans</name>
    <dbReference type="NCBI Taxonomy" id="2818044"/>
    <lineage>
        <taxon>Bacteria</taxon>
        <taxon>Bacillati</taxon>
        <taxon>Bacillota</taxon>
        <taxon>Clostridia</taxon>
        <taxon>Peptostreptococcales</taxon>
        <taxon>Anaerovoracaceae</taxon>
        <taxon>Sinanaerobacter</taxon>
    </lineage>
</organism>
<dbReference type="PROSITE" id="PS00198">
    <property type="entry name" value="4FE4S_FER_1"/>
    <property type="match status" value="1"/>
</dbReference>
<dbReference type="GO" id="GO:0051539">
    <property type="term" value="F:4 iron, 4 sulfur cluster binding"/>
    <property type="evidence" value="ECO:0007669"/>
    <property type="project" value="UniProtKB-KW"/>
</dbReference>
<accession>A0A8J7W3P8</accession>
<dbReference type="Pfam" id="PF12838">
    <property type="entry name" value="Fer4_7"/>
    <property type="match status" value="1"/>
</dbReference>
<evidence type="ECO:0000256" key="4">
    <source>
        <dbReference type="ARBA" id="ARBA00023014"/>
    </source>
</evidence>
<reference evidence="6" key="1">
    <citation type="submission" date="2021-04" db="EMBL/GenBank/DDBJ databases">
        <title>Sinoanaerobacter chloroacetimidivorans sp. nov., an obligate anaerobic bacterium isolated from anaerobic sludge.</title>
        <authorList>
            <person name="Bao Y."/>
        </authorList>
    </citation>
    <scope>NUCLEOTIDE SEQUENCE</scope>
    <source>
        <strain evidence="6">BAD-6</strain>
    </source>
</reference>
<keyword evidence="4" id="KW-0411">Iron-sulfur</keyword>
<keyword evidence="7" id="KW-1185">Reference proteome</keyword>
<dbReference type="InterPro" id="IPR017900">
    <property type="entry name" value="4Fe4S_Fe_S_CS"/>
</dbReference>
<protein>
    <submittedName>
        <fullName evidence="6">4Fe-4S dicluster domain-containing protein</fullName>
    </submittedName>
</protein>
<dbReference type="RefSeq" id="WP_227019944.1">
    <property type="nucleotide sequence ID" value="NZ_JAGSND010000017.1"/>
</dbReference>
<dbReference type="GO" id="GO:0008616">
    <property type="term" value="P:tRNA queuosine(34) biosynthetic process"/>
    <property type="evidence" value="ECO:0007669"/>
    <property type="project" value="InterPro"/>
</dbReference>
<keyword evidence="3" id="KW-0408">Iron</keyword>
<reference evidence="6" key="2">
    <citation type="submission" date="2021-04" db="EMBL/GenBank/DDBJ databases">
        <authorList>
            <person name="Liu J."/>
        </authorList>
    </citation>
    <scope>NUCLEOTIDE SEQUENCE</scope>
    <source>
        <strain evidence="6">BAD-6</strain>
    </source>
</reference>
<comment type="caution">
    <text evidence="6">The sequence shown here is derived from an EMBL/GenBank/DDBJ whole genome shotgun (WGS) entry which is preliminary data.</text>
</comment>
<dbReference type="AlphaFoldDB" id="A0A8J7W3P8"/>
<evidence type="ECO:0000256" key="3">
    <source>
        <dbReference type="ARBA" id="ARBA00023004"/>
    </source>
</evidence>
<keyword evidence="2" id="KW-0479">Metal-binding</keyword>
<evidence type="ECO:0000313" key="6">
    <source>
        <dbReference type="EMBL" id="MBR0599811.1"/>
    </source>
</evidence>
<dbReference type="PANTHER" id="PTHR30002">
    <property type="entry name" value="EPOXYQUEUOSINE REDUCTASE"/>
    <property type="match status" value="1"/>
</dbReference>
<evidence type="ECO:0000259" key="5">
    <source>
        <dbReference type="PROSITE" id="PS51379"/>
    </source>
</evidence>
<proteinExistence type="predicted"/>
<dbReference type="GO" id="GO:0046872">
    <property type="term" value="F:metal ion binding"/>
    <property type="evidence" value="ECO:0007669"/>
    <property type="project" value="UniProtKB-KW"/>
</dbReference>
<dbReference type="InterPro" id="IPR004453">
    <property type="entry name" value="QueG"/>
</dbReference>
<gene>
    <name evidence="6" type="ORF">KCX82_18160</name>
</gene>
<dbReference type="PROSITE" id="PS51379">
    <property type="entry name" value="4FE4S_FER_2"/>
    <property type="match status" value="1"/>
</dbReference>
<dbReference type="SUPFAM" id="SSF54862">
    <property type="entry name" value="4Fe-4S ferredoxins"/>
    <property type="match status" value="1"/>
</dbReference>
<evidence type="ECO:0000313" key="7">
    <source>
        <dbReference type="Proteomes" id="UP000675664"/>
    </source>
</evidence>
<evidence type="ECO:0000256" key="2">
    <source>
        <dbReference type="ARBA" id="ARBA00022723"/>
    </source>
</evidence>
<dbReference type="Proteomes" id="UP000675664">
    <property type="component" value="Unassembled WGS sequence"/>
</dbReference>
<name>A0A8J7W3P8_9FIRM</name>
<dbReference type="GO" id="GO:0052693">
    <property type="term" value="F:epoxyqueuosine reductase activity"/>
    <property type="evidence" value="ECO:0007669"/>
    <property type="project" value="TreeGrafter"/>
</dbReference>
<keyword evidence="1" id="KW-0004">4Fe-4S</keyword>
<dbReference type="Gene3D" id="3.30.70.3270">
    <property type="match status" value="1"/>
</dbReference>
<dbReference type="EMBL" id="JAGSND010000017">
    <property type="protein sequence ID" value="MBR0599811.1"/>
    <property type="molecule type" value="Genomic_DNA"/>
</dbReference>
<feature type="domain" description="4Fe-4S ferredoxin-type" evidence="5">
    <location>
        <begin position="255"/>
        <end position="285"/>
    </location>
</feature>